<dbReference type="EMBL" id="JBHSOD010000050">
    <property type="protein sequence ID" value="MFC5889070.1"/>
    <property type="molecule type" value="Genomic_DNA"/>
</dbReference>
<dbReference type="Gene3D" id="1.10.357.10">
    <property type="entry name" value="Tetracycline Repressor, domain 2"/>
    <property type="match status" value="1"/>
</dbReference>
<dbReference type="PANTHER" id="PTHR30055">
    <property type="entry name" value="HTH-TYPE TRANSCRIPTIONAL REGULATOR RUTR"/>
    <property type="match status" value="1"/>
</dbReference>
<evidence type="ECO:0000313" key="7">
    <source>
        <dbReference type="EMBL" id="MFC5889070.1"/>
    </source>
</evidence>
<evidence type="ECO:0000256" key="2">
    <source>
        <dbReference type="ARBA" id="ARBA00023125"/>
    </source>
</evidence>
<sequence length="205" mass="22160">MESEHRSGAANARRGTPTHPRRADAERNIAAILAAATSCFAKNPNASMTEIAAAAGVGRVTLYGHFSSREALLSELMERALSEVATVLEATGLDEGPADETLRTFIRSSWQLLDRNLRMLHAARRALPAEAVHDHHVGILSAMDRLITRGRQEGAFRDDLPAHWLVSTVYALVQAAGDQVEAGRFTSEEALDALDATLASALRRP</sequence>
<keyword evidence="8" id="KW-1185">Reference proteome</keyword>
<reference evidence="8" key="1">
    <citation type="journal article" date="2019" name="Int. J. Syst. Evol. Microbiol.">
        <title>The Global Catalogue of Microorganisms (GCM) 10K type strain sequencing project: providing services to taxonomists for standard genome sequencing and annotation.</title>
        <authorList>
            <consortium name="The Broad Institute Genomics Platform"/>
            <consortium name="The Broad Institute Genome Sequencing Center for Infectious Disease"/>
            <person name="Wu L."/>
            <person name="Ma J."/>
        </authorList>
    </citation>
    <scope>NUCLEOTIDE SEQUENCE [LARGE SCALE GENOMIC DNA]</scope>
    <source>
        <strain evidence="8">CGMCC 4.1469</strain>
    </source>
</reference>
<dbReference type="SUPFAM" id="SSF48498">
    <property type="entry name" value="Tetracyclin repressor-like, C-terminal domain"/>
    <property type="match status" value="1"/>
</dbReference>
<proteinExistence type="predicted"/>
<dbReference type="SUPFAM" id="SSF46689">
    <property type="entry name" value="Homeodomain-like"/>
    <property type="match status" value="1"/>
</dbReference>
<dbReference type="PANTHER" id="PTHR30055:SF234">
    <property type="entry name" value="HTH-TYPE TRANSCRIPTIONAL REGULATOR BETI"/>
    <property type="match status" value="1"/>
</dbReference>
<gene>
    <name evidence="7" type="ORF">ACFP0N_29285</name>
</gene>
<organism evidence="7 8">
    <name type="scientific">Kitasatospora aburaviensis</name>
    <dbReference type="NCBI Taxonomy" id="67265"/>
    <lineage>
        <taxon>Bacteria</taxon>
        <taxon>Bacillati</taxon>
        <taxon>Actinomycetota</taxon>
        <taxon>Actinomycetes</taxon>
        <taxon>Kitasatosporales</taxon>
        <taxon>Streptomycetaceae</taxon>
        <taxon>Kitasatospora</taxon>
    </lineage>
</organism>
<evidence type="ECO:0000256" key="1">
    <source>
        <dbReference type="ARBA" id="ARBA00023015"/>
    </source>
</evidence>
<dbReference type="InterPro" id="IPR050109">
    <property type="entry name" value="HTH-type_TetR-like_transc_reg"/>
</dbReference>
<evidence type="ECO:0000256" key="5">
    <source>
        <dbReference type="SAM" id="MobiDB-lite"/>
    </source>
</evidence>
<dbReference type="RefSeq" id="WP_313767002.1">
    <property type="nucleotide sequence ID" value="NZ_BAAAVH010000020.1"/>
</dbReference>
<keyword evidence="3" id="KW-0804">Transcription</keyword>
<dbReference type="Pfam" id="PF00440">
    <property type="entry name" value="TetR_N"/>
    <property type="match status" value="1"/>
</dbReference>
<feature type="region of interest" description="Disordered" evidence="5">
    <location>
        <begin position="1"/>
        <end position="23"/>
    </location>
</feature>
<feature type="domain" description="HTH tetR-type" evidence="6">
    <location>
        <begin position="26"/>
        <end position="84"/>
    </location>
</feature>
<protein>
    <submittedName>
        <fullName evidence="7">TetR/AcrR family transcriptional regulator</fullName>
    </submittedName>
</protein>
<feature type="DNA-binding region" description="H-T-H motif" evidence="4">
    <location>
        <begin position="47"/>
        <end position="66"/>
    </location>
</feature>
<dbReference type="Proteomes" id="UP001596067">
    <property type="component" value="Unassembled WGS sequence"/>
</dbReference>
<evidence type="ECO:0000256" key="3">
    <source>
        <dbReference type="ARBA" id="ARBA00023163"/>
    </source>
</evidence>
<dbReference type="InterPro" id="IPR036271">
    <property type="entry name" value="Tet_transcr_reg_TetR-rel_C_sf"/>
</dbReference>
<dbReference type="PROSITE" id="PS50977">
    <property type="entry name" value="HTH_TETR_2"/>
    <property type="match status" value="1"/>
</dbReference>
<comment type="caution">
    <text evidence="7">The sequence shown here is derived from an EMBL/GenBank/DDBJ whole genome shotgun (WGS) entry which is preliminary data.</text>
</comment>
<accession>A0ABW1F577</accession>
<dbReference type="InterPro" id="IPR001647">
    <property type="entry name" value="HTH_TetR"/>
</dbReference>
<evidence type="ECO:0000259" key="6">
    <source>
        <dbReference type="PROSITE" id="PS50977"/>
    </source>
</evidence>
<keyword evidence="2 4" id="KW-0238">DNA-binding</keyword>
<keyword evidence="1" id="KW-0805">Transcription regulation</keyword>
<evidence type="ECO:0000256" key="4">
    <source>
        <dbReference type="PROSITE-ProRule" id="PRU00335"/>
    </source>
</evidence>
<dbReference type="InterPro" id="IPR009057">
    <property type="entry name" value="Homeodomain-like_sf"/>
</dbReference>
<name>A0ABW1F577_9ACTN</name>
<evidence type="ECO:0000313" key="8">
    <source>
        <dbReference type="Proteomes" id="UP001596067"/>
    </source>
</evidence>